<dbReference type="GO" id="GO:0005524">
    <property type="term" value="F:ATP binding"/>
    <property type="evidence" value="ECO:0007669"/>
    <property type="project" value="InterPro"/>
</dbReference>
<dbReference type="Pfam" id="PF06470">
    <property type="entry name" value="SMC_hinge"/>
    <property type="match status" value="1"/>
</dbReference>
<feature type="coiled-coil region" evidence="2">
    <location>
        <begin position="244"/>
        <end position="278"/>
    </location>
</feature>
<dbReference type="Gene3D" id="3.40.50.300">
    <property type="entry name" value="P-loop containing nucleotide triphosphate hydrolases"/>
    <property type="match status" value="2"/>
</dbReference>
<dbReference type="GO" id="GO:0005694">
    <property type="term" value="C:chromosome"/>
    <property type="evidence" value="ECO:0007669"/>
    <property type="project" value="InterPro"/>
</dbReference>
<dbReference type="GeneID" id="3864773"/>
<evidence type="ECO:0000313" key="6">
    <source>
        <dbReference type="EMBL" id="CAI75525.1"/>
    </source>
</evidence>
<dbReference type="InterPro" id="IPR036277">
    <property type="entry name" value="SMC_hinge_sf"/>
</dbReference>
<keyword evidence="7" id="KW-1185">Reference proteome</keyword>
<feature type="compositionally biased region" description="Polar residues" evidence="3">
    <location>
        <begin position="642"/>
        <end position="660"/>
    </location>
</feature>
<dbReference type="InterPro" id="IPR010935">
    <property type="entry name" value="SMC_hinge"/>
</dbReference>
<feature type="coiled-coil region" evidence="2">
    <location>
        <begin position="1120"/>
        <end position="1175"/>
    </location>
</feature>
<feature type="coiled-coil region" evidence="2">
    <location>
        <begin position="1208"/>
        <end position="1235"/>
    </location>
</feature>
<dbReference type="Proteomes" id="UP000001950">
    <property type="component" value="Chromosome 3"/>
</dbReference>
<gene>
    <name evidence="6" type="ORF">TA03890</name>
</gene>
<dbReference type="Gene3D" id="1.20.1060.20">
    <property type="match status" value="1"/>
</dbReference>
<evidence type="ECO:0000256" key="1">
    <source>
        <dbReference type="ARBA" id="ARBA00023054"/>
    </source>
</evidence>
<dbReference type="SUPFAM" id="SSF75553">
    <property type="entry name" value="Smc hinge domain"/>
    <property type="match status" value="1"/>
</dbReference>
<protein>
    <submittedName>
        <fullName evidence="6">Chromosome segregation (SMC) protein, putative</fullName>
    </submittedName>
</protein>
<feature type="compositionally biased region" description="Polar residues" evidence="3">
    <location>
        <begin position="620"/>
        <end position="632"/>
    </location>
</feature>
<reference evidence="6 7" key="1">
    <citation type="journal article" date="2005" name="Science">
        <title>Genome of the host-cell transforming parasite Theileria annulata compared with T. parva.</title>
        <authorList>
            <person name="Pain A."/>
            <person name="Renauld H."/>
            <person name="Berriman M."/>
            <person name="Murphy L."/>
            <person name="Yeats C.A."/>
            <person name="Weir W."/>
            <person name="Kerhornou A."/>
            <person name="Aslett M."/>
            <person name="Bishop R."/>
            <person name="Bouchier C."/>
            <person name="Cochet M."/>
            <person name="Coulson R.M.R."/>
            <person name="Cronin A."/>
            <person name="de Villiers E.P."/>
            <person name="Fraser A."/>
            <person name="Fosker N."/>
            <person name="Gardner M."/>
            <person name="Goble A."/>
            <person name="Griffiths-Jones S."/>
            <person name="Harris D.E."/>
            <person name="Katzer F."/>
            <person name="Larke N."/>
            <person name="Lord A."/>
            <person name="Maser P."/>
            <person name="McKellar S."/>
            <person name="Mooney P."/>
            <person name="Morton F."/>
            <person name="Nene V."/>
            <person name="O'Neil S."/>
            <person name="Price C."/>
            <person name="Quail M.A."/>
            <person name="Rabbinowitsch E."/>
            <person name="Rawlings N.D."/>
            <person name="Rutter S."/>
            <person name="Saunders D."/>
            <person name="Seeger K."/>
            <person name="Shah T."/>
            <person name="Squares R."/>
            <person name="Squares S."/>
            <person name="Tivey A."/>
            <person name="Walker A.R."/>
            <person name="Woodward J."/>
            <person name="Dobbelaere D.A.E."/>
            <person name="Langsley G."/>
            <person name="Rajandream M.A."/>
            <person name="McKeever D."/>
            <person name="Shiels B."/>
            <person name="Tait A."/>
            <person name="Barrell B.G."/>
            <person name="Hall N."/>
        </authorList>
    </citation>
    <scope>NUCLEOTIDE SEQUENCE [LARGE SCALE GENOMIC DNA]</scope>
    <source>
        <strain evidence="7">Ankara</strain>
    </source>
</reference>
<accession>Q4UCC6</accession>
<feature type="coiled-coil region" evidence="2">
    <location>
        <begin position="674"/>
        <end position="722"/>
    </location>
</feature>
<dbReference type="InterPro" id="IPR003395">
    <property type="entry name" value="RecF/RecN/SMC_N"/>
</dbReference>
<feature type="region of interest" description="Disordered" evidence="3">
    <location>
        <begin position="620"/>
        <end position="660"/>
    </location>
</feature>
<keyword evidence="1 2" id="KW-0175">Coiled coil</keyword>
<dbReference type="STRING" id="5874.Q4UCC6"/>
<sequence>MIIVGLNGSGKSNLLLAINFVLCHDLIGYSHSDYLFKGDHYSNSNETFVEIIFITNNILSYLPGTVLGHTATNSTKDITAVPSTKDGTVGASTVTKGKGANFTATECNRERELNDTFGTSGKGANFTAMECTSGKGANFTATECTMDINTKEAPFGAGTKDITTVGTGARGTDTVTKIILKRIIKDNNEIYLINNNQLNLNNYKQFINNIINSNNLINNIMNNNIMNNILNKELIIIYNEMIGYNKYNKNINESKKLINEIEKLINELEINFDKISKKINFINFDNIKFNYWKQLNLQKKILQSNLIQLKINHLENQLVNLQGNSGNSGVTKGNLVNLQNSGVTEGNLVNLQGNSRVTEGNLEDSEENLEILKNSVNLVNSLKNSVNLVNSLKNSVNLVNPGVSSVNTVNSLESSVNSVNSLENSVNLVNPGVSSVNTVNSLESSVNSVNSLENSVNLVNPGVSLVKSPERIEKKINLLVKNIKILKEKNLMMKNLKLLQENLEENIKEIFNEINEINKEKNLLIQNNKLLQYKIFNINNFIQITQSVTVPVTVLGQTDTIPPPNSSTTEVTRSNVLTQPTGVTRSNCPNGPNGPPITTEVIRSNGPPLTTEVTRSNVLTQPTEVTRSNGPNGPNVLPEPNGLTQPSGVTVPSGLTQPTEVTVPPELTKESSQLKILSDDIKKLMKDIKNLETIRENHLKELNKYKENLEEIIETKRLKQKEISILMMKLQKIKVNLTNSQENFKHTTNNQTFYILKQFINQFQELEDEIILLIDIIEIKEEYRIAIEQVLGAKLFTIIVSKMEIAKQFIQFIQNLFLTHFIFIISLDNFISSVTVTGPTANKGTGNKGTANKGTANKGTMDTTSTDTEDSMDTLIDTEDTVMDTKDNMEVHFGAGKNNGTVGPSTVTEDTVTEEIKLIDCIEYNEMKKIKIEEMKLIMKMLLKDFNLVSNSQIALKLLTKNQNSVIPTGEIVSNISVTVLGTTAPIPPKRVLYYNNGIVTGGYINISNSILTNYYKMKNMEKDYNKIEMKIKELNKELEEINKKQEEIKLNYSQIKDKYNQSINQYNSLHITLNNLQQHRYGDWYYYRLLDLLIITSSTRLIIERMSLERNEELNLERNEELNMKLTNLKLEKKDLINSILTNTQLITQYDTQINELKQNIQNLKSKQININEQFLQYNLQNSNVRSYGACSHSSQSTTKPLIILVTEEIMMEIMRLENELKQLQNQLIEENNKITSNNYLINSLTISINEYKNELNCFDTKILEMMKNNFITQHDIILDKLSKINLVSPITVLECDGMEYMNKIDIKEYETLKNEFQQLQEQKNHILNSKQQILYSIHKLKKTKEENLMEMIEKMNNELLKIFQYFVPNENMNEKFNGLDIKVSFNNTNETNINLLSGGQKSLILLTFILALNKLRPAPFYLLDEVDSALDEHYRLKLAKFLSTMNTQIILTTFKEELLMPSEVFYEIKNENGISYSKEITLSKAIEIIQNCNIKMNWEPPKNIDILYNIHKNRTTHIKKPFHYKQFPYQYKNYYYYQYTNTNKELELNELNNNEIIDIELNTKPKLNLQNSTNKNIKQKIFNHQLYFYEDFIEYNIIKDYCKLFNKSFNIPRQDWASPYHFFLKSIPINNTHTVTNNKGNITGTVDPTTLGTNTLDPTTQDSNTLNPNTLNNTTHNTEIDWNINELRYIDDIKKKELLNGEIPQLFDRSGLIRLKQKKDCWISYHNLKNYALMIDSVTKCPLLIVQSKKFLQQGWYDMSTNTKGTGKGANFMGTECTMGKGANFMGMECTSGKGANFTAMECTMGKGANFMGTECTTGKGTPFGDKVAPFGAGTKGVGEGTVAVGPSTVTVDMSKYNVKKEIIEEMKRILKEKKEKKEEELPDVTKLFKSKSYGINENCYTIGGGRYHI</sequence>
<feature type="domain" description="SMC hinge" evidence="5">
    <location>
        <begin position="773"/>
        <end position="815"/>
    </location>
</feature>
<feature type="coiled-coil region" evidence="2">
    <location>
        <begin position="486"/>
        <end position="527"/>
    </location>
</feature>
<feature type="region of interest" description="Disordered" evidence="3">
    <location>
        <begin position="841"/>
        <end position="871"/>
    </location>
</feature>
<dbReference type="VEuPathDB" id="PiroplasmaDB:TA03890"/>
<dbReference type="Pfam" id="PF02463">
    <property type="entry name" value="SMC_N"/>
    <property type="match status" value="1"/>
</dbReference>
<dbReference type="SUPFAM" id="SSF52540">
    <property type="entry name" value="P-loop containing nucleoside triphosphate hydrolases"/>
    <property type="match status" value="2"/>
</dbReference>
<feature type="compositionally biased region" description="Low complexity" evidence="3">
    <location>
        <begin position="841"/>
        <end position="866"/>
    </location>
</feature>
<evidence type="ECO:0000313" key="7">
    <source>
        <dbReference type="Proteomes" id="UP000001950"/>
    </source>
</evidence>
<dbReference type="RefSeq" id="XP_955001.1">
    <property type="nucleotide sequence ID" value="XM_949908.1"/>
</dbReference>
<feature type="coiled-coil region" evidence="2">
    <location>
        <begin position="355"/>
        <end position="382"/>
    </location>
</feature>
<evidence type="ECO:0000259" key="5">
    <source>
        <dbReference type="Pfam" id="PF06470"/>
    </source>
</evidence>
<dbReference type="OrthoDB" id="361636at2759"/>
<dbReference type="GO" id="GO:0051276">
    <property type="term" value="P:chromosome organization"/>
    <property type="evidence" value="ECO:0007669"/>
    <property type="project" value="InterPro"/>
</dbReference>
<feature type="coiled-coil region" evidence="2">
    <location>
        <begin position="1304"/>
        <end position="1331"/>
    </location>
</feature>
<dbReference type="InterPro" id="IPR027417">
    <property type="entry name" value="P-loop_NTPase"/>
</dbReference>
<evidence type="ECO:0000259" key="4">
    <source>
        <dbReference type="Pfam" id="PF02463"/>
    </source>
</evidence>
<evidence type="ECO:0000256" key="2">
    <source>
        <dbReference type="SAM" id="Coils"/>
    </source>
</evidence>
<dbReference type="InParanoid" id="Q4UCC6"/>
<evidence type="ECO:0000256" key="3">
    <source>
        <dbReference type="SAM" id="MobiDB-lite"/>
    </source>
</evidence>
<dbReference type="EMBL" id="CR940352">
    <property type="protein sequence ID" value="CAI75525.1"/>
    <property type="molecule type" value="Genomic_DNA"/>
</dbReference>
<organism evidence="6 7">
    <name type="scientific">Theileria annulata</name>
    <dbReference type="NCBI Taxonomy" id="5874"/>
    <lineage>
        <taxon>Eukaryota</taxon>
        <taxon>Sar</taxon>
        <taxon>Alveolata</taxon>
        <taxon>Apicomplexa</taxon>
        <taxon>Aconoidasida</taxon>
        <taxon>Piroplasmida</taxon>
        <taxon>Theileriidae</taxon>
        <taxon>Theileria</taxon>
    </lineage>
</organism>
<name>Q4UCC6_THEAN</name>
<proteinExistence type="predicted"/>
<dbReference type="PANTHER" id="PTHR43977">
    <property type="entry name" value="STRUCTURAL MAINTENANCE OF CHROMOSOMES PROTEIN 3"/>
    <property type="match status" value="1"/>
</dbReference>
<dbReference type="eggNOG" id="KOG0964">
    <property type="taxonomic scope" value="Eukaryota"/>
</dbReference>
<dbReference type="KEGG" id="tan:TA03890"/>
<feature type="coiled-coil region" evidence="2">
    <location>
        <begin position="1018"/>
        <end position="1059"/>
    </location>
</feature>
<feature type="domain" description="RecF/RecN/SMC N-terminal" evidence="4">
    <location>
        <begin position="177"/>
        <end position="1476"/>
    </location>
</feature>